<feature type="compositionally biased region" description="Polar residues" evidence="1">
    <location>
        <begin position="71"/>
        <end position="81"/>
    </location>
</feature>
<feature type="compositionally biased region" description="Basic residues" evidence="1">
    <location>
        <begin position="88"/>
        <end position="99"/>
    </location>
</feature>
<evidence type="ECO:0000256" key="1">
    <source>
        <dbReference type="SAM" id="MobiDB-lite"/>
    </source>
</evidence>
<feature type="region of interest" description="Disordered" evidence="1">
    <location>
        <begin position="55"/>
        <end position="99"/>
    </location>
</feature>
<dbReference type="EMBL" id="CAKOAT010117376">
    <property type="protein sequence ID" value="CAH8331542.1"/>
    <property type="molecule type" value="Genomic_DNA"/>
</dbReference>
<feature type="signal peptide" evidence="2">
    <location>
        <begin position="1"/>
        <end position="28"/>
    </location>
</feature>
<proteinExistence type="predicted"/>
<feature type="chain" id="PRO_5044756222" evidence="2">
    <location>
        <begin position="29"/>
        <end position="99"/>
    </location>
</feature>
<organism evidence="3 4">
    <name type="scientific">Eruca vesicaria subsp. sativa</name>
    <name type="common">Garden rocket</name>
    <name type="synonym">Eruca sativa</name>
    <dbReference type="NCBI Taxonomy" id="29727"/>
    <lineage>
        <taxon>Eukaryota</taxon>
        <taxon>Viridiplantae</taxon>
        <taxon>Streptophyta</taxon>
        <taxon>Embryophyta</taxon>
        <taxon>Tracheophyta</taxon>
        <taxon>Spermatophyta</taxon>
        <taxon>Magnoliopsida</taxon>
        <taxon>eudicotyledons</taxon>
        <taxon>Gunneridae</taxon>
        <taxon>Pentapetalae</taxon>
        <taxon>rosids</taxon>
        <taxon>malvids</taxon>
        <taxon>Brassicales</taxon>
        <taxon>Brassicaceae</taxon>
        <taxon>Brassiceae</taxon>
        <taxon>Eruca</taxon>
    </lineage>
</organism>
<evidence type="ECO:0000313" key="4">
    <source>
        <dbReference type="Proteomes" id="UP001642260"/>
    </source>
</evidence>
<dbReference type="Proteomes" id="UP001642260">
    <property type="component" value="Unassembled WGS sequence"/>
</dbReference>
<protein>
    <submittedName>
        <fullName evidence="3">Uncharacterized protein</fullName>
    </submittedName>
</protein>
<comment type="caution">
    <text evidence="3">The sequence shown here is derived from an EMBL/GenBank/DDBJ whole genome shotgun (WGS) entry which is preliminary data.</text>
</comment>
<name>A0ABC8JRA1_ERUVS</name>
<gene>
    <name evidence="3" type="ORF">ERUC_LOCUS12390</name>
</gene>
<accession>A0ABC8JRA1</accession>
<keyword evidence="2" id="KW-0732">Signal</keyword>
<evidence type="ECO:0000313" key="3">
    <source>
        <dbReference type="EMBL" id="CAH8331542.1"/>
    </source>
</evidence>
<keyword evidence="4" id="KW-1185">Reference proteome</keyword>
<reference evidence="3 4" key="1">
    <citation type="submission" date="2022-03" db="EMBL/GenBank/DDBJ databases">
        <authorList>
            <person name="Macdonald S."/>
            <person name="Ahmed S."/>
            <person name="Newling K."/>
        </authorList>
    </citation>
    <scope>NUCLEOTIDE SEQUENCE [LARGE SCALE GENOMIC DNA]</scope>
</reference>
<dbReference type="AlphaFoldDB" id="A0ABC8JRA1"/>
<evidence type="ECO:0000256" key="2">
    <source>
        <dbReference type="SAM" id="SignalP"/>
    </source>
</evidence>
<sequence>MKRFHTSISAGLILLLLALFSSKKTVEGRQMAATSTDLASSEAMGELQINKEMKEESLRGEKDSFQRIPRSGSSPIQNRNGPVTHVGGSRKKQITAREP</sequence>
<feature type="compositionally biased region" description="Basic and acidic residues" evidence="1">
    <location>
        <begin position="55"/>
        <end position="65"/>
    </location>
</feature>